<evidence type="ECO:0000313" key="1">
    <source>
        <dbReference type="EMBL" id="KAG0469653.1"/>
    </source>
</evidence>
<dbReference type="EMBL" id="JADCNL010000008">
    <property type="protein sequence ID" value="KAG0469653.1"/>
    <property type="molecule type" value="Genomic_DNA"/>
</dbReference>
<organism evidence="2 4">
    <name type="scientific">Vanilla planifolia</name>
    <name type="common">Vanilla</name>
    <dbReference type="NCBI Taxonomy" id="51239"/>
    <lineage>
        <taxon>Eukaryota</taxon>
        <taxon>Viridiplantae</taxon>
        <taxon>Streptophyta</taxon>
        <taxon>Embryophyta</taxon>
        <taxon>Tracheophyta</taxon>
        <taxon>Spermatophyta</taxon>
        <taxon>Magnoliopsida</taxon>
        <taxon>Liliopsida</taxon>
        <taxon>Asparagales</taxon>
        <taxon>Orchidaceae</taxon>
        <taxon>Vanilloideae</taxon>
        <taxon>Vanilleae</taxon>
        <taxon>Vanilla</taxon>
    </lineage>
</organism>
<dbReference type="EMBL" id="JADCNM010000008">
    <property type="protein sequence ID" value="KAG0471196.1"/>
    <property type="molecule type" value="Genomic_DNA"/>
</dbReference>
<evidence type="ECO:0000313" key="2">
    <source>
        <dbReference type="EMBL" id="KAG0471196.1"/>
    </source>
</evidence>
<evidence type="ECO:0000313" key="4">
    <source>
        <dbReference type="Proteomes" id="UP000639772"/>
    </source>
</evidence>
<dbReference type="AlphaFoldDB" id="A0A835QHW0"/>
<gene>
    <name evidence="2" type="ORF">HPP92_015742</name>
    <name evidence="1" type="ORF">HPP92_016353</name>
</gene>
<accession>A0A835QHW0</accession>
<proteinExistence type="predicted"/>
<name>A0A835QHW0_VANPL</name>
<sequence>MPGINTTSGHRRLPAPAKPMTCPLLCLPSWEPIEPSVWRDEKKMKEELVAWAKAIAAVAAALFSQDQIPNL</sequence>
<comment type="caution">
    <text evidence="2">The sequence shown here is derived from an EMBL/GenBank/DDBJ whole genome shotgun (WGS) entry which is preliminary data.</text>
</comment>
<dbReference type="OrthoDB" id="785739at2759"/>
<dbReference type="Proteomes" id="UP000639772">
    <property type="component" value="Unassembled WGS sequence"/>
</dbReference>
<reference evidence="3 4" key="1">
    <citation type="journal article" date="2020" name="Nat. Food">
        <title>A phased Vanilla planifolia genome enables genetic improvement of flavour and production.</title>
        <authorList>
            <person name="Hasing T."/>
            <person name="Tang H."/>
            <person name="Brym M."/>
            <person name="Khazi F."/>
            <person name="Huang T."/>
            <person name="Chambers A.H."/>
        </authorList>
    </citation>
    <scope>NUCLEOTIDE SEQUENCE [LARGE SCALE GENOMIC DNA]</scope>
    <source>
        <tissue evidence="2">Leaf</tissue>
    </source>
</reference>
<protein>
    <submittedName>
        <fullName evidence="2">Uncharacterized protein</fullName>
    </submittedName>
</protein>
<dbReference type="Proteomes" id="UP000636800">
    <property type="component" value="Unassembled WGS sequence"/>
</dbReference>
<keyword evidence="3" id="KW-1185">Reference proteome</keyword>
<evidence type="ECO:0000313" key="3">
    <source>
        <dbReference type="Proteomes" id="UP000636800"/>
    </source>
</evidence>